<dbReference type="PANTHER" id="PTHR22773">
    <property type="entry name" value="NADH DEHYDROGENASE"/>
    <property type="match status" value="1"/>
</dbReference>
<sequence length="497" mass="55523">MHILESSAFSFWGILPEFSILVTDLVLLVLAVFFRRFPNALSKLSYYMCLSVSFFALCLFVYRFPDPRYYFWDSFYVNDSIVRTCDALACIMYLFALPYSRSLLGELPNKSDFYPLSLMILLGCLVMSSANHWLSLYLGLEITSIALYTVVTFDRDRPTANEAAVKYFILGAVASAIFLFGTSYAYGVIGNSYIHNSHIVVDSLFFNYSLLSSSVLLMFASSCFKLGIFPFHAWVSDVYAGATEASLPFLTALAKVGSAIFAVKILFHGFSVLHVVWHPVLPAIALITILFGNVVAIAQKNIKKMLAFSSVSQMGFVLLSFFSAYATSAYDRNINLNFYSSFLFFIFSYSISVLAAIAFCTLVRKNDHPIVNISDLSGIFYKNPLLASMACMVFLSLAGIPPLLGFWAKFFVINRLVAADHLLIAVMSVLFSAVGIFYYLRVIKVMFFDDVQPDDSWHMVSSSNCLWIINCLILLFVGAFSHPLMNSITDAVYSTGL</sequence>
<dbReference type="GO" id="GO:0008137">
    <property type="term" value="F:NADH dehydrogenase (ubiquinone) activity"/>
    <property type="evidence" value="ECO:0007669"/>
    <property type="project" value="InterPro"/>
</dbReference>
<evidence type="ECO:0000313" key="9">
    <source>
        <dbReference type="Proteomes" id="UP000198651"/>
    </source>
</evidence>
<feature type="domain" description="NADH:quinone oxidoreductase/Mrp antiporter transmembrane" evidence="7">
    <location>
        <begin position="130"/>
        <end position="431"/>
    </location>
</feature>
<dbReference type="RefSeq" id="WP_092343601.1">
    <property type="nucleotide sequence ID" value="NZ_LN906597.1"/>
</dbReference>
<keyword evidence="5" id="KW-0830">Ubiquinone</keyword>
<feature type="transmembrane region" description="Helical" evidence="5">
    <location>
        <begin position="384"/>
        <end position="410"/>
    </location>
</feature>
<feature type="transmembrane region" description="Helical" evidence="5">
    <location>
        <begin position="12"/>
        <end position="34"/>
    </location>
</feature>
<comment type="subcellular location">
    <subcellularLocation>
        <location evidence="5">Cell membrane</location>
        <topology evidence="5">Multi-pass membrane protein</topology>
    </subcellularLocation>
    <subcellularLocation>
        <location evidence="1">Endomembrane system</location>
        <topology evidence="1">Multi-pass membrane protein</topology>
    </subcellularLocation>
    <subcellularLocation>
        <location evidence="6">Membrane</location>
        <topology evidence="6">Multi-pass membrane protein</topology>
    </subcellularLocation>
</comment>
<evidence type="ECO:0000256" key="2">
    <source>
        <dbReference type="ARBA" id="ARBA00022692"/>
    </source>
</evidence>
<keyword evidence="9" id="KW-1185">Reference proteome</keyword>
<feature type="transmembrane region" description="Helical" evidence="5">
    <location>
        <begin position="338"/>
        <end position="363"/>
    </location>
</feature>
<dbReference type="AlphaFoldDB" id="A0A0S4M8V0"/>
<evidence type="ECO:0000256" key="3">
    <source>
        <dbReference type="ARBA" id="ARBA00022989"/>
    </source>
</evidence>
<feature type="transmembrane region" description="Helical" evidence="5">
    <location>
        <begin position="165"/>
        <end position="186"/>
    </location>
</feature>
<evidence type="ECO:0000259" key="7">
    <source>
        <dbReference type="Pfam" id="PF00361"/>
    </source>
</evidence>
<feature type="transmembrane region" description="Helical" evidence="5">
    <location>
        <begin position="249"/>
        <end position="270"/>
    </location>
</feature>
<dbReference type="HAMAP" id="MF_00445">
    <property type="entry name" value="NDH1_NuoN_1"/>
    <property type="match status" value="1"/>
</dbReference>
<dbReference type="PATRIC" id="fig|1561003.3.peg.1068"/>
<keyword evidence="4 5" id="KW-0472">Membrane</keyword>
<dbReference type="GO" id="GO:0050136">
    <property type="term" value="F:NADH dehydrogenase (quinone) (non-electrogenic) activity"/>
    <property type="evidence" value="ECO:0007669"/>
    <property type="project" value="UniProtKB-UniRule"/>
</dbReference>
<dbReference type="STRING" id="1561003.Ark11_1044"/>
<comment type="similarity">
    <text evidence="5">Belongs to the complex I subunit 2 family.</text>
</comment>
<evidence type="ECO:0000256" key="6">
    <source>
        <dbReference type="RuleBase" id="RU000320"/>
    </source>
</evidence>
<keyword evidence="5" id="KW-1003">Cell membrane</keyword>
<dbReference type="Proteomes" id="UP000198651">
    <property type="component" value="Chromosome I"/>
</dbReference>
<feature type="transmembrane region" description="Helical" evidence="5">
    <location>
        <begin position="305"/>
        <end position="326"/>
    </location>
</feature>
<dbReference type="GO" id="GO:0048038">
    <property type="term" value="F:quinone binding"/>
    <property type="evidence" value="ECO:0007669"/>
    <property type="project" value="UniProtKB-KW"/>
</dbReference>
<name>A0A0S4M8V0_9BURK</name>
<feature type="transmembrane region" description="Helical" evidence="5">
    <location>
        <begin position="112"/>
        <end position="130"/>
    </location>
</feature>
<comment type="subunit">
    <text evidence="5">NDH-1 is composed of 14 different subunits. Subunits NuoA, H, J, K, L, M, N constitute the membrane sector of the complex.</text>
</comment>
<feature type="transmembrane region" description="Helical" evidence="5">
    <location>
        <begin position="276"/>
        <end position="298"/>
    </location>
</feature>
<organism evidence="8 9">
    <name type="scientific">Candidatus Ichthyocystis hellenicum</name>
    <dbReference type="NCBI Taxonomy" id="1561003"/>
    <lineage>
        <taxon>Bacteria</taxon>
        <taxon>Pseudomonadati</taxon>
        <taxon>Pseudomonadota</taxon>
        <taxon>Betaproteobacteria</taxon>
        <taxon>Burkholderiales</taxon>
        <taxon>Candidatus Ichthyocystis</taxon>
    </lineage>
</organism>
<dbReference type="InterPro" id="IPR010096">
    <property type="entry name" value="NADH-Q_OxRdtase_suN/2"/>
</dbReference>
<keyword evidence="5" id="KW-0813">Transport</keyword>
<dbReference type="EMBL" id="LN906597">
    <property type="protein sequence ID" value="CUT17860.1"/>
    <property type="molecule type" value="Genomic_DNA"/>
</dbReference>
<feature type="transmembrane region" description="Helical" evidence="5">
    <location>
        <begin position="206"/>
        <end position="228"/>
    </location>
</feature>
<dbReference type="InterPro" id="IPR001750">
    <property type="entry name" value="ND/Mrp_TM"/>
</dbReference>
<feature type="transmembrane region" description="Helical" evidence="5">
    <location>
        <begin position="464"/>
        <end position="485"/>
    </location>
</feature>
<comment type="function">
    <text evidence="5">NDH-1 shuttles electrons from NADH, via FMN and iron-sulfur (Fe-S) centers, to quinones in the respiratory chain. The immediate electron acceptor for the enzyme in this species is believed to be ubiquinone. Couples the redox reaction to proton translocation (for every two electrons transferred, four hydrogen ions are translocated across the cytoplasmic membrane), and thus conserves the redox energy in a proton gradient.</text>
</comment>
<keyword evidence="5" id="KW-0520">NAD</keyword>
<dbReference type="GO" id="GO:0012505">
    <property type="term" value="C:endomembrane system"/>
    <property type="evidence" value="ECO:0007669"/>
    <property type="project" value="UniProtKB-SubCell"/>
</dbReference>
<protein>
    <recommendedName>
        <fullName evidence="5">NADH-quinone oxidoreductase subunit N</fullName>
        <ecNumber evidence="5">7.1.1.-</ecNumber>
    </recommendedName>
    <alternativeName>
        <fullName evidence="5">NADH dehydrogenase I subunit N</fullName>
    </alternativeName>
    <alternativeName>
        <fullName evidence="5">NDH-1 subunit N</fullName>
    </alternativeName>
</protein>
<dbReference type="GO" id="GO:0005886">
    <property type="term" value="C:plasma membrane"/>
    <property type="evidence" value="ECO:0007669"/>
    <property type="project" value="UniProtKB-SubCell"/>
</dbReference>
<accession>A0A0S4M8V0</accession>
<dbReference type="NCBIfam" id="TIGR01770">
    <property type="entry name" value="NDH_I_N"/>
    <property type="match status" value="1"/>
</dbReference>
<keyword evidence="5" id="KW-0874">Quinone</keyword>
<comment type="catalytic activity">
    <reaction evidence="5">
        <text>a quinone + NADH + 5 H(+)(in) = a quinol + NAD(+) + 4 H(+)(out)</text>
        <dbReference type="Rhea" id="RHEA:57888"/>
        <dbReference type="ChEBI" id="CHEBI:15378"/>
        <dbReference type="ChEBI" id="CHEBI:24646"/>
        <dbReference type="ChEBI" id="CHEBI:57540"/>
        <dbReference type="ChEBI" id="CHEBI:57945"/>
        <dbReference type="ChEBI" id="CHEBI:132124"/>
    </reaction>
</comment>
<dbReference type="GO" id="GO:0042773">
    <property type="term" value="P:ATP synthesis coupled electron transport"/>
    <property type="evidence" value="ECO:0007669"/>
    <property type="project" value="InterPro"/>
</dbReference>
<evidence type="ECO:0000313" key="8">
    <source>
        <dbReference type="EMBL" id="CUT17860.1"/>
    </source>
</evidence>
<dbReference type="EC" id="7.1.1.-" evidence="5"/>
<reference evidence="9" key="1">
    <citation type="submission" date="2015-11" db="EMBL/GenBank/DDBJ databases">
        <authorList>
            <person name="Seth-Smith H.M.B."/>
        </authorList>
    </citation>
    <scope>NUCLEOTIDE SEQUENCE [LARGE SCALE GENOMIC DNA]</scope>
    <source>
        <strain evidence="9">2013Ark11</strain>
    </source>
</reference>
<keyword evidence="2 5" id="KW-0812">Transmembrane</keyword>
<gene>
    <name evidence="5 8" type="primary">nuoN</name>
    <name evidence="8" type="ORF">Ark11_1044</name>
</gene>
<keyword evidence="3 5" id="KW-1133">Transmembrane helix</keyword>
<proteinExistence type="inferred from homology"/>
<feature type="transmembrane region" description="Helical" evidence="5">
    <location>
        <begin position="422"/>
        <end position="443"/>
    </location>
</feature>
<keyword evidence="5" id="KW-1278">Translocase</keyword>
<evidence type="ECO:0000256" key="1">
    <source>
        <dbReference type="ARBA" id="ARBA00004127"/>
    </source>
</evidence>
<evidence type="ECO:0000256" key="4">
    <source>
        <dbReference type="ARBA" id="ARBA00023136"/>
    </source>
</evidence>
<dbReference type="Pfam" id="PF00361">
    <property type="entry name" value="Proton_antipo_M"/>
    <property type="match status" value="1"/>
</dbReference>
<evidence type="ECO:0000256" key="5">
    <source>
        <dbReference type="HAMAP-Rule" id="MF_00445"/>
    </source>
</evidence>
<feature type="transmembrane region" description="Helical" evidence="5">
    <location>
        <begin position="46"/>
        <end position="65"/>
    </location>
</feature>